<evidence type="ECO:0000256" key="1">
    <source>
        <dbReference type="SAM" id="MobiDB-lite"/>
    </source>
</evidence>
<evidence type="ECO:0000313" key="3">
    <source>
        <dbReference type="Proteomes" id="UP000009096"/>
    </source>
</evidence>
<reference evidence="3" key="1">
    <citation type="journal article" date="2007" name="Science">
        <title>The Fusarium graminearum genome reveals a link between localized polymorphism and pathogen specialization.</title>
        <authorList>
            <person name="Cuomo C.A."/>
            <person name="Gueldener U."/>
            <person name="Xu J.-R."/>
            <person name="Trail F."/>
            <person name="Turgeon B.G."/>
            <person name="Di Pietro A."/>
            <person name="Walton J.D."/>
            <person name="Ma L.-J."/>
            <person name="Baker S.E."/>
            <person name="Rep M."/>
            <person name="Adam G."/>
            <person name="Antoniw J."/>
            <person name="Baldwin T."/>
            <person name="Calvo S.E."/>
            <person name="Chang Y.-L."/>
            <person name="DeCaprio D."/>
            <person name="Gale L.R."/>
            <person name="Gnerre S."/>
            <person name="Goswami R.S."/>
            <person name="Hammond-Kosack K."/>
            <person name="Harris L.J."/>
            <person name="Hilburn K."/>
            <person name="Kennell J.C."/>
            <person name="Kroken S."/>
            <person name="Magnuson J.K."/>
            <person name="Mannhaupt G."/>
            <person name="Mauceli E.W."/>
            <person name="Mewes H.-W."/>
            <person name="Mitterbauer R."/>
            <person name="Muehlbauer G."/>
            <person name="Muensterkoetter M."/>
            <person name="Nelson D."/>
            <person name="O'Donnell K."/>
            <person name="Ouellet T."/>
            <person name="Qi W."/>
            <person name="Quesneville H."/>
            <person name="Roncero M.I.G."/>
            <person name="Seong K.-Y."/>
            <person name="Tetko I.V."/>
            <person name="Urban M."/>
            <person name="Waalwijk C."/>
            <person name="Ward T.J."/>
            <person name="Yao J."/>
            <person name="Birren B.W."/>
            <person name="Kistler H.C."/>
        </authorList>
    </citation>
    <scope>NUCLEOTIDE SEQUENCE [LARGE SCALE GENOMIC DNA]</scope>
    <source>
        <strain evidence="3">M3125 / FGSC 7600</strain>
    </source>
</reference>
<organism evidence="2 3">
    <name type="scientific">Gibberella moniliformis (strain M3125 / FGSC 7600)</name>
    <name type="common">Maize ear and stalk rot fungus</name>
    <name type="synonym">Fusarium verticillioides</name>
    <dbReference type="NCBI Taxonomy" id="334819"/>
    <lineage>
        <taxon>Eukaryota</taxon>
        <taxon>Fungi</taxon>
        <taxon>Dikarya</taxon>
        <taxon>Ascomycota</taxon>
        <taxon>Pezizomycotina</taxon>
        <taxon>Sordariomycetes</taxon>
        <taxon>Hypocreomycetidae</taxon>
        <taxon>Hypocreales</taxon>
        <taxon>Nectriaceae</taxon>
        <taxon>Fusarium</taxon>
        <taxon>Fusarium fujikuroi species complex</taxon>
    </lineage>
</organism>
<dbReference type="KEGG" id="fvr:FVEG_17701"/>
<dbReference type="OrthoDB" id="5105885at2759"/>
<dbReference type="VEuPathDB" id="FungiDB:FVEG_17701"/>
<name>A0A139YBR8_GIBM7</name>
<protein>
    <submittedName>
        <fullName evidence="2">Uncharacterized protein</fullName>
    </submittedName>
</protein>
<dbReference type="GeneID" id="30074577"/>
<dbReference type="EMBL" id="DS486010">
    <property type="protein sequence ID" value="KYG13781.1"/>
    <property type="molecule type" value="Genomic_DNA"/>
</dbReference>
<feature type="compositionally biased region" description="Low complexity" evidence="1">
    <location>
        <begin position="95"/>
        <end position="116"/>
    </location>
</feature>
<dbReference type="RefSeq" id="XP_018762465.1">
    <property type="nucleotide sequence ID" value="XM_018906929.1"/>
</dbReference>
<keyword evidence="3" id="KW-1185">Reference proteome</keyword>
<dbReference type="Proteomes" id="UP000009096">
    <property type="component" value="Unassembled WGS sequence"/>
</dbReference>
<accession>A0A139YBR8</accession>
<reference evidence="2 3" key="2">
    <citation type="journal article" date="2010" name="Nature">
        <title>Comparative genomics reveals mobile pathogenicity chromosomes in Fusarium.</title>
        <authorList>
            <person name="Ma L.J."/>
            <person name="van der Does H.C."/>
            <person name="Borkovich K.A."/>
            <person name="Coleman J.J."/>
            <person name="Daboussi M.J."/>
            <person name="Di Pietro A."/>
            <person name="Dufresne M."/>
            <person name="Freitag M."/>
            <person name="Grabherr M."/>
            <person name="Henrissat B."/>
            <person name="Houterman P.M."/>
            <person name="Kang S."/>
            <person name="Shim W.B."/>
            <person name="Woloshuk C."/>
            <person name="Xie X."/>
            <person name="Xu J.R."/>
            <person name="Antoniw J."/>
            <person name="Baker S.E."/>
            <person name="Bluhm B.H."/>
            <person name="Breakspear A."/>
            <person name="Brown D.W."/>
            <person name="Butchko R.A."/>
            <person name="Chapman S."/>
            <person name="Coulson R."/>
            <person name="Coutinho P.M."/>
            <person name="Danchin E.G."/>
            <person name="Diener A."/>
            <person name="Gale L.R."/>
            <person name="Gardiner D.M."/>
            <person name="Goff S."/>
            <person name="Hammond-Kosack K.E."/>
            <person name="Hilburn K."/>
            <person name="Hua-Van A."/>
            <person name="Jonkers W."/>
            <person name="Kazan K."/>
            <person name="Kodira C.D."/>
            <person name="Koehrsen M."/>
            <person name="Kumar L."/>
            <person name="Lee Y.H."/>
            <person name="Li L."/>
            <person name="Manners J.M."/>
            <person name="Miranda-Saavedra D."/>
            <person name="Mukherjee M."/>
            <person name="Park G."/>
            <person name="Park J."/>
            <person name="Park S.Y."/>
            <person name="Proctor R.H."/>
            <person name="Regev A."/>
            <person name="Ruiz-Roldan M.C."/>
            <person name="Sain D."/>
            <person name="Sakthikumar S."/>
            <person name="Sykes S."/>
            <person name="Schwartz D.C."/>
            <person name="Turgeon B.G."/>
            <person name="Wapinski I."/>
            <person name="Yoder O."/>
            <person name="Young S."/>
            <person name="Zeng Q."/>
            <person name="Zhou S."/>
            <person name="Galagan J."/>
            <person name="Cuomo C.A."/>
            <person name="Kistler H.C."/>
            <person name="Rep M."/>
        </authorList>
    </citation>
    <scope>NUCLEOTIDE SEQUENCE [LARGE SCALE GENOMIC DNA]</scope>
    <source>
        <strain evidence="3">M3125 / FGSC 7600</strain>
    </source>
</reference>
<evidence type="ECO:0000313" key="2">
    <source>
        <dbReference type="EMBL" id="KYG13781.1"/>
    </source>
</evidence>
<gene>
    <name evidence="2" type="ORF">FVEG_17701</name>
</gene>
<dbReference type="AlphaFoldDB" id="A0A139YBR8"/>
<feature type="compositionally biased region" description="Basic and acidic residues" evidence="1">
    <location>
        <begin position="132"/>
        <end position="141"/>
    </location>
</feature>
<feature type="region of interest" description="Disordered" evidence="1">
    <location>
        <begin position="71"/>
        <end position="141"/>
    </location>
</feature>
<proteinExistence type="predicted"/>
<sequence>MLSRQENIVTRVKLPERCDAASGESRTVWPEGVVREFMAIEFKRGETPVIDPTGVDDDDEGSLFVAQGEDLEAFEPDSQPQPPSEYGQRISRRSTAIPAETAATTPNSAATTTIAPSHTSRASTIPMPQDHGPLDRTFEGI</sequence>